<gene>
    <name evidence="3" type="ORF">MVAC_08349</name>
</gene>
<evidence type="ECO:0000313" key="3">
    <source>
        <dbReference type="EMBL" id="EJZ10715.1"/>
    </source>
</evidence>
<dbReference type="Proteomes" id="UP000006072">
    <property type="component" value="Unassembled WGS sequence"/>
</dbReference>
<dbReference type="eggNOG" id="COG3315">
    <property type="taxonomic scope" value="Bacteria"/>
</dbReference>
<evidence type="ECO:0000313" key="4">
    <source>
        <dbReference type="Proteomes" id="UP000006072"/>
    </source>
</evidence>
<dbReference type="PIRSF" id="PIRSF028177">
    <property type="entry name" value="Polyketide_synth_Omtfrase_TcmP"/>
    <property type="match status" value="1"/>
</dbReference>
<dbReference type="InterPro" id="IPR007213">
    <property type="entry name" value="Ppm1/Ppm2/Tcmp"/>
</dbReference>
<dbReference type="InterPro" id="IPR029063">
    <property type="entry name" value="SAM-dependent_MTases_sf"/>
</dbReference>
<proteinExistence type="predicted"/>
<reference evidence="3 4" key="1">
    <citation type="journal article" date="2012" name="J. Bacteriol.">
        <title>Complete Genome Sequence of Mycobacterium vaccae Type Strain ATCC 25954.</title>
        <authorList>
            <person name="Ho Y.S."/>
            <person name="Adroub S.A."/>
            <person name="Abadi M."/>
            <person name="Al Alwan B."/>
            <person name="Alkhateeb R."/>
            <person name="Gao G."/>
            <person name="Ragab A."/>
            <person name="Ali S."/>
            <person name="van Soolingen D."/>
            <person name="Bitter W."/>
            <person name="Pain A."/>
            <person name="Abdallah A.M."/>
        </authorList>
    </citation>
    <scope>NUCLEOTIDE SEQUENCE [LARGE SCALE GENOMIC DNA]</scope>
    <source>
        <strain evidence="3 4">ATCC 25954</strain>
    </source>
</reference>
<name>K0V043_MYCVA</name>
<keyword evidence="2 3" id="KW-0808">Transferase</keyword>
<evidence type="ECO:0000256" key="2">
    <source>
        <dbReference type="ARBA" id="ARBA00022679"/>
    </source>
</evidence>
<dbReference type="Gene3D" id="3.40.50.150">
    <property type="entry name" value="Vaccinia Virus protein VP39"/>
    <property type="match status" value="1"/>
</dbReference>
<dbReference type="HOGENOM" id="CLU_069348_2_0_11"/>
<organism evidence="3 4">
    <name type="scientific">Mycolicibacterium vaccae ATCC 25954</name>
    <dbReference type="NCBI Taxonomy" id="1194972"/>
    <lineage>
        <taxon>Bacteria</taxon>
        <taxon>Bacillati</taxon>
        <taxon>Actinomycetota</taxon>
        <taxon>Actinomycetes</taxon>
        <taxon>Mycobacteriales</taxon>
        <taxon>Mycobacteriaceae</taxon>
        <taxon>Mycolicibacterium</taxon>
    </lineage>
</organism>
<evidence type="ECO:0000256" key="1">
    <source>
        <dbReference type="ARBA" id="ARBA00022603"/>
    </source>
</evidence>
<comment type="caution">
    <text evidence="3">The sequence shown here is derived from an EMBL/GenBank/DDBJ whole genome shotgun (WGS) entry which is preliminary data.</text>
</comment>
<dbReference type="SUPFAM" id="SSF53335">
    <property type="entry name" value="S-adenosyl-L-methionine-dependent methyltransferases"/>
    <property type="match status" value="1"/>
</dbReference>
<dbReference type="PATRIC" id="fig|1194972.3.peg.1681"/>
<keyword evidence="4" id="KW-1185">Reference proteome</keyword>
<dbReference type="AlphaFoldDB" id="K0V043"/>
<keyword evidence="1 3" id="KW-0489">Methyltransferase</keyword>
<dbReference type="PANTHER" id="PTHR43619:SF2">
    <property type="entry name" value="S-ADENOSYL-L-METHIONINE-DEPENDENT METHYLTRANSFERASES SUPERFAMILY PROTEIN"/>
    <property type="match status" value="1"/>
</dbReference>
<protein>
    <submittedName>
        <fullName evidence="3">O-methyltransferase domain-containing protein</fullName>
    </submittedName>
</protein>
<sequence length="257" mass="28636">MLATLYAKALDADNPASVLGDHWAGDVVRQIDYDWSTTTITARNAASVTLRSAHFDTWTRQFLAVHPQAVVLHLGCGLDSRYFRVAPGDGVDWYDVDYPEVAALREHFYPGTSRHHVVAASVTDPGWLSGIPVDRPTLVVAEGLTMYLTADQGTALLCRMVDRFSSGEMHFDTFNWLGIRAQRGNAVVRRSGAILHWAINGPQDILESVPGTRLLQWVPVFESEVFERVPAGYRRLGAVMNRIPGVRTLAQFHRYAF</sequence>
<dbReference type="GO" id="GO:0008168">
    <property type="term" value="F:methyltransferase activity"/>
    <property type="evidence" value="ECO:0007669"/>
    <property type="project" value="UniProtKB-KW"/>
</dbReference>
<dbReference type="PANTHER" id="PTHR43619">
    <property type="entry name" value="S-ADENOSYL-L-METHIONINE-DEPENDENT METHYLTRANSFERASE YKTD-RELATED"/>
    <property type="match status" value="1"/>
</dbReference>
<dbReference type="InterPro" id="IPR016874">
    <property type="entry name" value="TcmP-like"/>
</dbReference>
<accession>K0V043</accession>
<dbReference type="RefSeq" id="WP_003931346.1">
    <property type="nucleotide sequence ID" value="NZ_JH814693.1"/>
</dbReference>
<dbReference type="GO" id="GO:0032259">
    <property type="term" value="P:methylation"/>
    <property type="evidence" value="ECO:0007669"/>
    <property type="project" value="UniProtKB-KW"/>
</dbReference>
<dbReference type="EMBL" id="ALQA01000013">
    <property type="protein sequence ID" value="EJZ10715.1"/>
    <property type="molecule type" value="Genomic_DNA"/>
</dbReference>
<dbReference type="Pfam" id="PF04072">
    <property type="entry name" value="LCM"/>
    <property type="match status" value="1"/>
</dbReference>